<comment type="caution">
    <text evidence="1">The sequence shown here is derived from an EMBL/GenBank/DDBJ whole genome shotgun (WGS) entry which is preliminary data.</text>
</comment>
<protein>
    <submittedName>
        <fullName evidence="1">Uncharacterized protein</fullName>
    </submittedName>
</protein>
<sequence>MDLLGDLVPQRQADEGHGIRQTDGSERWCCERLGVLAGSALVRGDLDLDLAPRLALHLQDDVEASGLDHARGGLDDVDRRAAERQRSPRLVQDVVELVEEVGDIAADKTVDVLGGARGGGREAVLEQGAALEQEVWLPVEVQCALKDGDDDGRGDEPAQASAVGPDLLLGLIDPAAEHARRGRRLGLGLELGERAGQVRELCHGLRVSF</sequence>
<proteinExistence type="predicted"/>
<dbReference type="AlphaFoldDB" id="A0A4Y8R7R9"/>
<gene>
    <name evidence="1" type="ORF">E1O70_01265</name>
</gene>
<evidence type="ECO:0000313" key="1">
    <source>
        <dbReference type="EMBL" id="TFF17440.1"/>
    </source>
</evidence>
<accession>A0A4Y8R7R9</accession>
<keyword evidence="2" id="KW-1185">Reference proteome</keyword>
<dbReference type="EMBL" id="SOZH01000001">
    <property type="protein sequence ID" value="TFF17440.1"/>
    <property type="molecule type" value="Genomic_DNA"/>
</dbReference>
<reference evidence="1 2" key="1">
    <citation type="submission" date="2019-03" db="EMBL/GenBank/DDBJ databases">
        <title>Cellulosimicrobium funkei JCM14302 Assembly.</title>
        <authorList>
            <person name="Dou T."/>
        </authorList>
    </citation>
    <scope>NUCLEOTIDE SEQUENCE [LARGE SCALE GENOMIC DNA]</scope>
    <source>
        <strain evidence="1 2">JCM 14302</strain>
    </source>
</reference>
<dbReference type="Proteomes" id="UP000298003">
    <property type="component" value="Unassembled WGS sequence"/>
</dbReference>
<evidence type="ECO:0000313" key="2">
    <source>
        <dbReference type="Proteomes" id="UP000298003"/>
    </source>
</evidence>
<organism evidence="1 2">
    <name type="scientific">Cellulosimicrobium funkei</name>
    <dbReference type="NCBI Taxonomy" id="264251"/>
    <lineage>
        <taxon>Bacteria</taxon>
        <taxon>Bacillati</taxon>
        <taxon>Actinomycetota</taxon>
        <taxon>Actinomycetes</taxon>
        <taxon>Micrococcales</taxon>
        <taxon>Promicromonosporaceae</taxon>
        <taxon>Cellulosimicrobium</taxon>
    </lineage>
</organism>
<name>A0A4Y8R7R9_9MICO</name>